<evidence type="ECO:0000256" key="2">
    <source>
        <dbReference type="ARBA" id="ARBA00022525"/>
    </source>
</evidence>
<evidence type="ECO:0000256" key="6">
    <source>
        <dbReference type="ARBA" id="ARBA00022801"/>
    </source>
</evidence>
<evidence type="ECO:0000256" key="10">
    <source>
        <dbReference type="ARBA" id="ARBA00023180"/>
    </source>
</evidence>
<evidence type="ECO:0008006" key="12">
    <source>
        <dbReference type="Google" id="ProtNLM"/>
    </source>
</evidence>
<dbReference type="GO" id="GO:0070573">
    <property type="term" value="F:metallodipeptidase activity"/>
    <property type="evidence" value="ECO:0007669"/>
    <property type="project" value="InterPro"/>
</dbReference>
<dbReference type="Gene3D" id="3.40.630.10">
    <property type="entry name" value="Zn peptidases"/>
    <property type="match status" value="1"/>
</dbReference>
<dbReference type="SUPFAM" id="SSF53187">
    <property type="entry name" value="Zn-dependent exopeptidases"/>
    <property type="match status" value="1"/>
</dbReference>
<feature type="non-terminal residue" evidence="11">
    <location>
        <position position="1"/>
    </location>
</feature>
<evidence type="ECO:0000256" key="8">
    <source>
        <dbReference type="ARBA" id="ARBA00023049"/>
    </source>
</evidence>
<keyword evidence="10" id="KW-0325">Glycoprotein</keyword>
<dbReference type="GO" id="GO:0046872">
    <property type="term" value="F:metal ion binding"/>
    <property type="evidence" value="ECO:0007669"/>
    <property type="project" value="UniProtKB-KW"/>
</dbReference>
<organism evidence="11">
    <name type="scientific">marine sediment metagenome</name>
    <dbReference type="NCBI Taxonomy" id="412755"/>
    <lineage>
        <taxon>unclassified sequences</taxon>
        <taxon>metagenomes</taxon>
        <taxon>ecological metagenomes</taxon>
    </lineage>
</organism>
<evidence type="ECO:0000256" key="5">
    <source>
        <dbReference type="ARBA" id="ARBA00022729"/>
    </source>
</evidence>
<evidence type="ECO:0000256" key="1">
    <source>
        <dbReference type="ARBA" id="ARBA00004613"/>
    </source>
</evidence>
<dbReference type="PANTHER" id="PTHR12053:SF3">
    <property type="entry name" value="CARBOXYPEPTIDASE Q"/>
    <property type="match status" value="1"/>
</dbReference>
<keyword evidence="5" id="KW-0732">Signal</keyword>
<evidence type="ECO:0000256" key="7">
    <source>
        <dbReference type="ARBA" id="ARBA00022833"/>
    </source>
</evidence>
<name>X1TAH6_9ZZZZ</name>
<evidence type="ECO:0000256" key="9">
    <source>
        <dbReference type="ARBA" id="ARBA00023145"/>
    </source>
</evidence>
<keyword evidence="4" id="KW-0479">Metal-binding</keyword>
<comment type="caution">
    <text evidence="11">The sequence shown here is derived from an EMBL/GenBank/DDBJ whole genome shotgun (WGS) entry which is preliminary data.</text>
</comment>
<dbReference type="EMBL" id="BARW01017522">
    <property type="protein sequence ID" value="GAJ02284.1"/>
    <property type="molecule type" value="Genomic_DNA"/>
</dbReference>
<dbReference type="GO" id="GO:0005576">
    <property type="term" value="C:extracellular region"/>
    <property type="evidence" value="ECO:0007669"/>
    <property type="project" value="UniProtKB-SubCell"/>
</dbReference>
<keyword evidence="7" id="KW-0862">Zinc</keyword>
<comment type="subcellular location">
    <subcellularLocation>
        <location evidence="1">Secreted</location>
    </subcellularLocation>
</comment>
<dbReference type="Gene3D" id="3.50.30.30">
    <property type="match status" value="1"/>
</dbReference>
<keyword evidence="9" id="KW-0865">Zymogen</keyword>
<gene>
    <name evidence="11" type="ORF">S12H4_30241</name>
</gene>
<reference evidence="11" key="1">
    <citation type="journal article" date="2014" name="Front. Microbiol.">
        <title>High frequency of phylogenetically diverse reductive dehalogenase-homologous genes in deep subseafloor sedimentary metagenomes.</title>
        <authorList>
            <person name="Kawai M."/>
            <person name="Futagami T."/>
            <person name="Toyoda A."/>
            <person name="Takaki Y."/>
            <person name="Nishi S."/>
            <person name="Hori S."/>
            <person name="Arai W."/>
            <person name="Tsubouchi T."/>
            <person name="Morono Y."/>
            <person name="Uchiyama I."/>
            <person name="Ito T."/>
            <person name="Fujiyama A."/>
            <person name="Inagaki F."/>
            <person name="Takami H."/>
        </authorList>
    </citation>
    <scope>NUCLEOTIDE SEQUENCE</scope>
    <source>
        <strain evidence="11">Expedition CK06-06</strain>
    </source>
</reference>
<keyword evidence="6" id="KW-0378">Hydrolase</keyword>
<dbReference type="GO" id="GO:0006508">
    <property type="term" value="P:proteolysis"/>
    <property type="evidence" value="ECO:0007669"/>
    <property type="project" value="UniProtKB-KW"/>
</dbReference>
<protein>
    <recommendedName>
        <fullName evidence="12">Peptidase M28 domain-containing protein</fullName>
    </recommendedName>
</protein>
<evidence type="ECO:0000256" key="4">
    <source>
        <dbReference type="ARBA" id="ARBA00022723"/>
    </source>
</evidence>
<evidence type="ECO:0000313" key="11">
    <source>
        <dbReference type="EMBL" id="GAJ02284.1"/>
    </source>
</evidence>
<dbReference type="PANTHER" id="PTHR12053">
    <property type="entry name" value="PROTEASE FAMILY M28 PLASMA GLUTAMATE CARBOXYPEPTIDASE-RELATED"/>
    <property type="match status" value="1"/>
</dbReference>
<sequence length="280" mass="31516">PLSYLADVYGPRLTGSPNFRAAAEWCIKKLTEWGVENAKLEPWGTFCHGWSVEKFSIEMVVPQYMRLIAYPKAWIPSTNGVISGHPVVVEIKSKDDFDKYRGTLGGGIVMNGRLKVTNPHFEADARRLSEETLMEREGAINTGMSDSYAEVMKMENEFLKEEDEINQFFCDEGIAVLLEPSSRDHGVVRVTTQTYRLNTDLTFPAIVVAREHYGRILRILEKDIPVQLNINVQTVSHEDSIGYNVIAEIPGSGRKLKDEVVMLGGHLDSWHSGTGCNRQR</sequence>
<proteinExistence type="predicted"/>
<keyword evidence="8" id="KW-0482">Metalloprotease</keyword>
<accession>X1TAH6</accession>
<evidence type="ECO:0000256" key="3">
    <source>
        <dbReference type="ARBA" id="ARBA00022670"/>
    </source>
</evidence>
<keyword evidence="3" id="KW-0645">Protease</keyword>
<keyword evidence="2" id="KW-0964">Secreted</keyword>
<dbReference type="InterPro" id="IPR039866">
    <property type="entry name" value="CPQ"/>
</dbReference>
<dbReference type="AlphaFoldDB" id="X1TAH6"/>
<feature type="non-terminal residue" evidence="11">
    <location>
        <position position="280"/>
    </location>
</feature>